<name>A0ACB0YTZ0_MELEN</name>
<protein>
    <submittedName>
        <fullName evidence="1">Uncharacterized protein</fullName>
    </submittedName>
</protein>
<gene>
    <name evidence="1" type="ORF">MENTE1834_LOCUS16526</name>
</gene>
<dbReference type="Proteomes" id="UP001497535">
    <property type="component" value="Unassembled WGS sequence"/>
</dbReference>
<sequence length="874" mass="97134">MSYYIFEDLLISFIYFRELSTETNRIFSSNHSRLIEYTSQLPHSSALNDGEDDINYGKTKHMEVDLDGGEEVIEDGQVDELDERFSYNRQLSTDSFSLNRNVADVNRSSQMENSLSLANNLSGSKAPPTTSTSNLSWQMHDNSVGGQFKSTSGTNIKQEAGINSFAEPAITSRSFTFPSNSPPDIISSNSFRGGRSASNAKNNNNSWLATQPKLNAKSKSGYILFSAEVRKRVMNENPLAGFGEVSKIVGIEWKRLSDEDKRDYESRAQFIAAERAKAELLTPNSKLPQPGQIRIYCCRWQQCDFQFDTQDGLYEHIRTSHTSKLDNDSQFACLWNSCLKYRKEGKPFPSLNRLNRHLKEKHLASAMRLVFPNQRAKNFFVYTPVNQEISSFPSTSNGGSHHYTKGGHNNNLNETHGHFVHYPYGDVPANPVACEVATPLSFGTDNNALSHLGAIKRRGAGSHHHSHNVTGTSIQNMPVTSSTVSTPRAGSSSALLNGALPSPSVNSTYNNSGISTYNYSIQQQSQNQRNQQTSNQQQNITQQTVYIPPGQQAIIVNGVTVYIPSNAQTIILPPGYTGPQQQHQIVVHTQSTQQQHYTQQIAQPASSTQSYSNTNVTSIQQKYLHSPTLHSTVPSHSSSNPPAFQQYNQGLSSTPPPIQSSSGSAVQNVTTNVIQSYQSPQHYTHYDQSPASSVNQHRLADTSSTSLAFPSEIQNTDPGRSIISTTSKQQALSEPTFVSPSTSVQVRRVVHSEAYIRYLESIHNSGAGRHQRNVSKWDKTLTASARNTVVPEHKRLPYDWIRHSSNGSSYKEDEIVRALWKLREYLVEDTTGIKRNQGNTYEAEAPEPPGYNLLSTMGKTIEGAKNLNFDKKKC</sequence>
<evidence type="ECO:0000313" key="2">
    <source>
        <dbReference type="Proteomes" id="UP001497535"/>
    </source>
</evidence>
<evidence type="ECO:0000313" key="1">
    <source>
        <dbReference type="EMBL" id="CAK5062531.1"/>
    </source>
</evidence>
<proteinExistence type="predicted"/>
<dbReference type="EMBL" id="CAVMJV010000018">
    <property type="protein sequence ID" value="CAK5062531.1"/>
    <property type="molecule type" value="Genomic_DNA"/>
</dbReference>
<accession>A0ACB0YTZ0</accession>
<comment type="caution">
    <text evidence="1">The sequence shown here is derived from an EMBL/GenBank/DDBJ whole genome shotgun (WGS) entry which is preliminary data.</text>
</comment>
<keyword evidence="2" id="KW-1185">Reference proteome</keyword>
<organism evidence="1 2">
    <name type="scientific">Meloidogyne enterolobii</name>
    <name type="common">Root-knot nematode worm</name>
    <name type="synonym">Meloidogyne mayaguensis</name>
    <dbReference type="NCBI Taxonomy" id="390850"/>
    <lineage>
        <taxon>Eukaryota</taxon>
        <taxon>Metazoa</taxon>
        <taxon>Ecdysozoa</taxon>
        <taxon>Nematoda</taxon>
        <taxon>Chromadorea</taxon>
        <taxon>Rhabditida</taxon>
        <taxon>Tylenchina</taxon>
        <taxon>Tylenchomorpha</taxon>
        <taxon>Tylenchoidea</taxon>
        <taxon>Meloidogynidae</taxon>
        <taxon>Meloidogyninae</taxon>
        <taxon>Meloidogyne</taxon>
    </lineage>
</organism>
<reference evidence="1" key="1">
    <citation type="submission" date="2023-11" db="EMBL/GenBank/DDBJ databases">
        <authorList>
            <person name="Poullet M."/>
        </authorList>
    </citation>
    <scope>NUCLEOTIDE SEQUENCE</scope>
    <source>
        <strain evidence="1">E1834</strain>
    </source>
</reference>